<accession>A0ABQ2NAN0</accession>
<keyword evidence="3" id="KW-1185">Reference proteome</keyword>
<sequence length="147" mass="15095">MNTDVRYDASPVQAAAAVVALAFGIVGVAGFVPGLTTDYGDLTFAGHDSGAMLLGIFQVSILHNLVHLGFAVAGFVLARTAAGARGYLIGGGALYLVVFLYGLVVGLHDKANFLPVNDADDVLHVVLGAGMVLLGLLLGRPRPIDAH</sequence>
<dbReference type="Proteomes" id="UP000655410">
    <property type="component" value="Unassembled WGS sequence"/>
</dbReference>
<evidence type="ECO:0000313" key="2">
    <source>
        <dbReference type="EMBL" id="GGO88841.1"/>
    </source>
</evidence>
<keyword evidence="1" id="KW-0812">Transmembrane</keyword>
<reference evidence="3" key="1">
    <citation type="journal article" date="2019" name="Int. J. Syst. Evol. Microbiol.">
        <title>The Global Catalogue of Microorganisms (GCM) 10K type strain sequencing project: providing services to taxonomists for standard genome sequencing and annotation.</title>
        <authorList>
            <consortium name="The Broad Institute Genomics Platform"/>
            <consortium name="The Broad Institute Genome Sequencing Center for Infectious Disease"/>
            <person name="Wu L."/>
            <person name="Ma J."/>
        </authorList>
    </citation>
    <scope>NUCLEOTIDE SEQUENCE [LARGE SCALE GENOMIC DNA]</scope>
    <source>
        <strain evidence="3">CGMCC 4.7371</strain>
    </source>
</reference>
<dbReference type="EMBL" id="BMNI01000003">
    <property type="protein sequence ID" value="GGO88841.1"/>
    <property type="molecule type" value="Genomic_DNA"/>
</dbReference>
<proteinExistence type="predicted"/>
<evidence type="ECO:0000313" key="3">
    <source>
        <dbReference type="Proteomes" id="UP000655410"/>
    </source>
</evidence>
<comment type="caution">
    <text evidence="2">The sequence shown here is derived from an EMBL/GenBank/DDBJ whole genome shotgun (WGS) entry which is preliminary data.</text>
</comment>
<feature type="transmembrane region" description="Helical" evidence="1">
    <location>
        <begin position="87"/>
        <end position="107"/>
    </location>
</feature>
<feature type="transmembrane region" description="Helical" evidence="1">
    <location>
        <begin position="12"/>
        <end position="32"/>
    </location>
</feature>
<evidence type="ECO:0000256" key="1">
    <source>
        <dbReference type="SAM" id="Phobius"/>
    </source>
</evidence>
<feature type="transmembrane region" description="Helical" evidence="1">
    <location>
        <begin position="52"/>
        <end position="78"/>
    </location>
</feature>
<name>A0ABQ2NAN0_9ACTN</name>
<protein>
    <submittedName>
        <fullName evidence="2">Membrane protein</fullName>
    </submittedName>
</protein>
<keyword evidence="1" id="KW-1133">Transmembrane helix</keyword>
<organism evidence="2 3">
    <name type="scientific">Nocardioides phosphati</name>
    <dbReference type="NCBI Taxonomy" id="1867775"/>
    <lineage>
        <taxon>Bacteria</taxon>
        <taxon>Bacillati</taxon>
        <taxon>Actinomycetota</taxon>
        <taxon>Actinomycetes</taxon>
        <taxon>Propionibacteriales</taxon>
        <taxon>Nocardioidaceae</taxon>
        <taxon>Nocardioides</taxon>
    </lineage>
</organism>
<dbReference type="RefSeq" id="WP_188783556.1">
    <property type="nucleotide sequence ID" value="NZ_BMNI01000003.1"/>
</dbReference>
<feature type="transmembrane region" description="Helical" evidence="1">
    <location>
        <begin position="122"/>
        <end position="139"/>
    </location>
</feature>
<dbReference type="Pfam" id="PF14325">
    <property type="entry name" value="DUF4383"/>
    <property type="match status" value="1"/>
</dbReference>
<gene>
    <name evidence="2" type="ORF">GCM10011584_16810</name>
</gene>
<keyword evidence="1" id="KW-0472">Membrane</keyword>